<dbReference type="InterPro" id="IPR013328">
    <property type="entry name" value="6PGD_dom2"/>
</dbReference>
<dbReference type="Gene3D" id="1.10.1040.10">
    <property type="entry name" value="N-(1-d-carboxylethyl)-l-norvaline Dehydrogenase, domain 2"/>
    <property type="match status" value="1"/>
</dbReference>
<dbReference type="STRING" id="1336337.A0A3N4JHX1"/>
<dbReference type="PANTHER" id="PTHR21708:SF30">
    <property type="entry name" value="2-DEHYDROPANTOATE 2-REDUCTASE-RELATED"/>
    <property type="match status" value="1"/>
</dbReference>
<keyword evidence="1" id="KW-0472">Membrane</keyword>
<name>A0A3N4JHX1_9PEZI</name>
<dbReference type="SUPFAM" id="SSF48179">
    <property type="entry name" value="6-phosphogluconate dehydrogenase C-terminal domain-like"/>
    <property type="match status" value="1"/>
</dbReference>
<evidence type="ECO:0000313" key="5">
    <source>
        <dbReference type="Proteomes" id="UP000276215"/>
    </source>
</evidence>
<dbReference type="AlphaFoldDB" id="A0A3N4JHX1"/>
<feature type="domain" description="Ketopantoate reductase N-terminal" evidence="2">
    <location>
        <begin position="9"/>
        <end position="166"/>
    </location>
</feature>
<accession>A0A3N4JHX1</accession>
<dbReference type="Proteomes" id="UP000276215">
    <property type="component" value="Unassembled WGS sequence"/>
</dbReference>
<dbReference type="InterPro" id="IPR008927">
    <property type="entry name" value="6-PGluconate_DH-like_C_sf"/>
</dbReference>
<sequence length="341" mass="37674">MEKKKEIHVLVFGGGSVGALYSYLLSTSPLCKVHTTIVCRSNYPTVSTIGFTLTSILWGNHTFKPTKVYPSLEQIPDVTVYDYVLDTTKSHPSTFSSGKPPLAKLSGSLPEATPIILIQNGIDIEAPYHLAFPKNPIVSGIAYISISQPAHGQIRQEGKVSHLRIGPDHPLPEKEHEKIQFFGDVLGAACKVTVHRDIRYERWRKVAWNGSWNTICAATGLDTQSLISSSPEAKEMVVNLLREIVMTAEAMGVKMDPIDSLIEDHVGWTLKAPPIVPSMLQDARKGAQMEVEVLCENIWRAAEKVGVKTPNIKSIYTILAAMNWRFKNSTENAKPYIADTP</sequence>
<keyword evidence="1" id="KW-0812">Transmembrane</keyword>
<dbReference type="PANTHER" id="PTHR21708">
    <property type="entry name" value="PROBABLE 2-DEHYDROPANTOATE 2-REDUCTASE"/>
    <property type="match status" value="1"/>
</dbReference>
<dbReference type="InterPro" id="IPR013332">
    <property type="entry name" value="KPR_N"/>
</dbReference>
<dbReference type="FunFam" id="1.10.1040.10:FF:000017">
    <property type="entry name" value="2-dehydropantoate 2-reductase"/>
    <property type="match status" value="1"/>
</dbReference>
<dbReference type="Pfam" id="PF08546">
    <property type="entry name" value="ApbA_C"/>
    <property type="match status" value="1"/>
</dbReference>
<dbReference type="EMBL" id="ML120401">
    <property type="protein sequence ID" value="RPA97866.1"/>
    <property type="molecule type" value="Genomic_DNA"/>
</dbReference>
<dbReference type="Pfam" id="PF02558">
    <property type="entry name" value="ApbA"/>
    <property type="match status" value="1"/>
</dbReference>
<evidence type="ECO:0000259" key="3">
    <source>
        <dbReference type="Pfam" id="PF08546"/>
    </source>
</evidence>
<dbReference type="GO" id="GO:0005737">
    <property type="term" value="C:cytoplasm"/>
    <property type="evidence" value="ECO:0007669"/>
    <property type="project" value="TreeGrafter"/>
</dbReference>
<dbReference type="InterPro" id="IPR051402">
    <property type="entry name" value="KPR-Related"/>
</dbReference>
<dbReference type="InterPro" id="IPR013752">
    <property type="entry name" value="KPA_reductase"/>
</dbReference>
<keyword evidence="1" id="KW-1133">Transmembrane helix</keyword>
<feature type="domain" description="Ketopantoate reductase C-terminal" evidence="3">
    <location>
        <begin position="197"/>
        <end position="322"/>
    </location>
</feature>
<proteinExistence type="predicted"/>
<dbReference type="OrthoDB" id="3609at2759"/>
<organism evidence="4 5">
    <name type="scientific">Choiromyces venosus 120613-1</name>
    <dbReference type="NCBI Taxonomy" id="1336337"/>
    <lineage>
        <taxon>Eukaryota</taxon>
        <taxon>Fungi</taxon>
        <taxon>Dikarya</taxon>
        <taxon>Ascomycota</taxon>
        <taxon>Pezizomycotina</taxon>
        <taxon>Pezizomycetes</taxon>
        <taxon>Pezizales</taxon>
        <taxon>Tuberaceae</taxon>
        <taxon>Choiromyces</taxon>
    </lineage>
</organism>
<gene>
    <name evidence="4" type="ORF">L873DRAFT_1809350</name>
</gene>
<keyword evidence="5" id="KW-1185">Reference proteome</keyword>
<dbReference type="Gene3D" id="3.40.50.720">
    <property type="entry name" value="NAD(P)-binding Rossmann-like Domain"/>
    <property type="match status" value="1"/>
</dbReference>
<evidence type="ECO:0000259" key="2">
    <source>
        <dbReference type="Pfam" id="PF02558"/>
    </source>
</evidence>
<evidence type="ECO:0000256" key="1">
    <source>
        <dbReference type="SAM" id="Phobius"/>
    </source>
</evidence>
<feature type="transmembrane region" description="Helical" evidence="1">
    <location>
        <begin position="7"/>
        <end position="25"/>
    </location>
</feature>
<evidence type="ECO:0000313" key="4">
    <source>
        <dbReference type="EMBL" id="RPA97866.1"/>
    </source>
</evidence>
<protein>
    <submittedName>
        <fullName evidence="4">6-phosphogluconate dehydrogenase C-terminal domain-like protein</fullName>
    </submittedName>
</protein>
<reference evidence="4 5" key="1">
    <citation type="journal article" date="2018" name="Nat. Ecol. Evol.">
        <title>Pezizomycetes genomes reveal the molecular basis of ectomycorrhizal truffle lifestyle.</title>
        <authorList>
            <person name="Murat C."/>
            <person name="Payen T."/>
            <person name="Noel B."/>
            <person name="Kuo A."/>
            <person name="Morin E."/>
            <person name="Chen J."/>
            <person name="Kohler A."/>
            <person name="Krizsan K."/>
            <person name="Balestrini R."/>
            <person name="Da Silva C."/>
            <person name="Montanini B."/>
            <person name="Hainaut M."/>
            <person name="Levati E."/>
            <person name="Barry K.W."/>
            <person name="Belfiori B."/>
            <person name="Cichocki N."/>
            <person name="Clum A."/>
            <person name="Dockter R.B."/>
            <person name="Fauchery L."/>
            <person name="Guy J."/>
            <person name="Iotti M."/>
            <person name="Le Tacon F."/>
            <person name="Lindquist E.A."/>
            <person name="Lipzen A."/>
            <person name="Malagnac F."/>
            <person name="Mello A."/>
            <person name="Molinier V."/>
            <person name="Miyauchi S."/>
            <person name="Poulain J."/>
            <person name="Riccioni C."/>
            <person name="Rubini A."/>
            <person name="Sitrit Y."/>
            <person name="Splivallo R."/>
            <person name="Traeger S."/>
            <person name="Wang M."/>
            <person name="Zifcakova L."/>
            <person name="Wipf D."/>
            <person name="Zambonelli A."/>
            <person name="Paolocci F."/>
            <person name="Nowrousian M."/>
            <person name="Ottonello S."/>
            <person name="Baldrian P."/>
            <person name="Spatafora J.W."/>
            <person name="Henrissat B."/>
            <person name="Nagy L.G."/>
            <person name="Aury J.M."/>
            <person name="Wincker P."/>
            <person name="Grigoriev I.V."/>
            <person name="Bonfante P."/>
            <person name="Martin F.M."/>
        </authorList>
    </citation>
    <scope>NUCLEOTIDE SEQUENCE [LARGE SCALE GENOMIC DNA]</scope>
    <source>
        <strain evidence="4 5">120613-1</strain>
    </source>
</reference>